<dbReference type="Pfam" id="PF06224">
    <property type="entry name" value="AlkZ-like"/>
    <property type="match status" value="1"/>
</dbReference>
<dbReference type="PANTHER" id="PTHR38479">
    <property type="entry name" value="LMO0824 PROTEIN"/>
    <property type="match status" value="1"/>
</dbReference>
<organism evidence="1 2">
    <name type="scientific">Micromonospora zhanjiangensis</name>
    <dbReference type="NCBI Taxonomy" id="1522057"/>
    <lineage>
        <taxon>Bacteria</taxon>
        <taxon>Bacillati</taxon>
        <taxon>Actinomycetota</taxon>
        <taxon>Actinomycetes</taxon>
        <taxon>Micromonosporales</taxon>
        <taxon>Micromonosporaceae</taxon>
        <taxon>Micromonospora</taxon>
    </lineage>
</organism>
<dbReference type="PANTHER" id="PTHR38479:SF2">
    <property type="entry name" value="WINGED HELIX DNA-BINDING DOMAIN-CONTAINING PROTEIN"/>
    <property type="match status" value="1"/>
</dbReference>
<dbReference type="Proteomes" id="UP001595868">
    <property type="component" value="Unassembled WGS sequence"/>
</dbReference>
<proteinExistence type="predicted"/>
<protein>
    <submittedName>
        <fullName evidence="1">Winged helix DNA-binding domain-containing protein</fullName>
    </submittedName>
</protein>
<dbReference type="GO" id="GO:0003677">
    <property type="term" value="F:DNA binding"/>
    <property type="evidence" value="ECO:0007669"/>
    <property type="project" value="UniProtKB-KW"/>
</dbReference>
<gene>
    <name evidence="1" type="ORF">ACFOX0_19310</name>
</gene>
<name>A0ABV8KPK2_9ACTN</name>
<reference evidence="2" key="1">
    <citation type="journal article" date="2019" name="Int. J. Syst. Evol. Microbiol.">
        <title>The Global Catalogue of Microorganisms (GCM) 10K type strain sequencing project: providing services to taxonomists for standard genome sequencing and annotation.</title>
        <authorList>
            <consortium name="The Broad Institute Genomics Platform"/>
            <consortium name="The Broad Institute Genome Sequencing Center for Infectious Disease"/>
            <person name="Wu L."/>
            <person name="Ma J."/>
        </authorList>
    </citation>
    <scope>NUCLEOTIDE SEQUENCE [LARGE SCALE GENOMIC DNA]</scope>
    <source>
        <strain evidence="2">2902at01</strain>
    </source>
</reference>
<comment type="caution">
    <text evidence="1">The sequence shown here is derived from an EMBL/GenBank/DDBJ whole genome shotgun (WGS) entry which is preliminary data.</text>
</comment>
<dbReference type="InterPro" id="IPR009351">
    <property type="entry name" value="AlkZ-like"/>
</dbReference>
<accession>A0ABV8KPK2</accession>
<sequence>MTRHGLAASTRTRDPVAAAARLIALHATDAPTVFLSVRARTDGVSPRDIERALVEDRTLVRWVGWRRTLFAAPRELLPVIHASTTHTIAARERRSVAGLLSASSVSSEPERWLAEAEAAVLAALNSRGEATTGELIDDVPTLATQVRTGAGTRWERSVRAGTLVLPLLAMCGLLVRTRPRGSWLSPQFHWATTVNWLGGPLDHLDPASARAAVVDHWLRAFGPGTEADLRWWTGWPARDVRAALAAVPHAEVGLDGAVGYVLADDLDPTPVPEPAAALLPTLDATTMGWRDRDWYLGGHAGRLVDSAGNAGPTVWWAGRVVGGWAQRRDGEIVTGLLEDVGAAAAQAIADEAERVHNWLDGVRLAPGALPPYQRSLTD</sequence>
<evidence type="ECO:0000313" key="2">
    <source>
        <dbReference type="Proteomes" id="UP001595868"/>
    </source>
</evidence>
<dbReference type="RefSeq" id="WP_377548033.1">
    <property type="nucleotide sequence ID" value="NZ_JBHSBN010000013.1"/>
</dbReference>
<evidence type="ECO:0000313" key="1">
    <source>
        <dbReference type="EMBL" id="MFC4108066.1"/>
    </source>
</evidence>
<dbReference type="EMBL" id="JBHSBN010000013">
    <property type="protein sequence ID" value="MFC4108066.1"/>
    <property type="molecule type" value="Genomic_DNA"/>
</dbReference>
<keyword evidence="1" id="KW-0238">DNA-binding</keyword>
<keyword evidence="2" id="KW-1185">Reference proteome</keyword>